<comment type="caution">
    <text evidence="3">The sequence shown here is derived from an EMBL/GenBank/DDBJ whole genome shotgun (WGS) entry which is preliminary data.</text>
</comment>
<feature type="compositionally biased region" description="Pro residues" evidence="1">
    <location>
        <begin position="48"/>
        <end position="67"/>
    </location>
</feature>
<evidence type="ECO:0000313" key="4">
    <source>
        <dbReference type="Proteomes" id="UP000612585"/>
    </source>
</evidence>
<dbReference type="SUPFAM" id="SSF52129">
    <property type="entry name" value="Caspase-like"/>
    <property type="match status" value="1"/>
</dbReference>
<evidence type="ECO:0000313" key="3">
    <source>
        <dbReference type="EMBL" id="GIJ64649.1"/>
    </source>
</evidence>
<organism evidence="3 4">
    <name type="scientific">Virgisporangium aurantiacum</name>
    <dbReference type="NCBI Taxonomy" id="175570"/>
    <lineage>
        <taxon>Bacteria</taxon>
        <taxon>Bacillati</taxon>
        <taxon>Actinomycetota</taxon>
        <taxon>Actinomycetes</taxon>
        <taxon>Micromonosporales</taxon>
        <taxon>Micromonosporaceae</taxon>
        <taxon>Virgisporangium</taxon>
    </lineage>
</organism>
<keyword evidence="4" id="KW-1185">Reference proteome</keyword>
<feature type="domain" description="Peptidase C14 caspase" evidence="2">
    <location>
        <begin position="107"/>
        <end position="244"/>
    </location>
</feature>
<accession>A0A8J3ZIS1</accession>
<dbReference type="GO" id="GO:0004197">
    <property type="term" value="F:cysteine-type endopeptidase activity"/>
    <property type="evidence" value="ECO:0007669"/>
    <property type="project" value="InterPro"/>
</dbReference>
<dbReference type="RefSeq" id="WP_204013798.1">
    <property type="nucleotide sequence ID" value="NZ_BOPG01000124.1"/>
</dbReference>
<dbReference type="GO" id="GO:0006508">
    <property type="term" value="P:proteolysis"/>
    <property type="evidence" value="ECO:0007669"/>
    <property type="project" value="InterPro"/>
</dbReference>
<dbReference type="Pfam" id="PF00656">
    <property type="entry name" value="Peptidase_C14"/>
    <property type="match status" value="1"/>
</dbReference>
<name>A0A8J3ZIS1_9ACTN</name>
<protein>
    <recommendedName>
        <fullName evidence="2">Peptidase C14 caspase domain-containing protein</fullName>
    </recommendedName>
</protein>
<feature type="region of interest" description="Disordered" evidence="1">
    <location>
        <begin position="33"/>
        <end position="83"/>
    </location>
</feature>
<feature type="compositionally biased region" description="Low complexity" evidence="1">
    <location>
        <begin position="68"/>
        <end position="77"/>
    </location>
</feature>
<dbReference type="InterPro" id="IPR011600">
    <property type="entry name" value="Pept_C14_caspase"/>
</dbReference>
<proteinExistence type="predicted"/>
<reference evidence="3" key="1">
    <citation type="submission" date="2021-01" db="EMBL/GenBank/DDBJ databases">
        <title>Whole genome shotgun sequence of Virgisporangium aurantiacum NBRC 16421.</title>
        <authorList>
            <person name="Komaki H."/>
            <person name="Tamura T."/>
        </authorList>
    </citation>
    <scope>NUCLEOTIDE SEQUENCE</scope>
    <source>
        <strain evidence="3">NBRC 16421</strain>
    </source>
</reference>
<sequence length="799" mass="86241">MVEYLAKKCYHRPEPDRACDYFDWLWQRAQGEWFPDPFPPSDDDEGPEPPYGLGPLPGGPAPGPTKPKGPSGAPGKPESSTDQDEILAIGTSGPEQSAIAADPKGSRALIIGIDDYSDPGAIHIPRRNLSSLSELRDLMATAFQGGAELIRNPSLTTLWQALTEKAVTTEGTLFVYFAGHGFTDGRTSDTYLGAGNMSLNAEGMLDNVLNLRDVRYLLAQSNARNRVLVLDCCFSGSMTAGTSLQIVATRPSGGLKGAPQRALPEVSLRPTYVVGHRTEVGSRADGFLQTFVSHAQGAINASTASTVGSLFDRVVEALPVDERQAVNRRAVANGALVAWPTARLARPSRTPTTANVHVPARWRWSPTSSEASVSRGPSLQTWGRGARLLTIAGDLDVATFNRSLILIIGSAGIGKTTLLNIAVSASGHASLAREPLACPMCAPDEVTHHSPGRSTTLILMHHVNAEPTPPLLLAKLVRTRKSRIRGQKDWTGSAYQRLMSRTSDSFLAFLDGMDVNATLVEPSRILSTSSVWSQADAALRIGNAEGVEDGIVGSWLNPFVYVCLATRVSRSAPFDAHQHDELLTILHPPTLPVELAPAAGTRAVARPIEQSVLDVGPPVWRPIGSDMPALGALGFAEPQHRFTYGMTIRLPRMLVALGASPLDALDHSDEAVAVVLSNWVHIADPVRWARLFALLNFLRSRYRAHLITSLYRLAQNPPVDRNAAVAHCTVWLREVRSRLTEHQRVLVQQVFDGLSVEAVGWAIGTHGLSEARIYREFSARRATAKAASAPAEWLPRPTG</sequence>
<dbReference type="Gene3D" id="3.40.50.1460">
    <property type="match status" value="1"/>
</dbReference>
<dbReference type="EMBL" id="BOPG01000124">
    <property type="protein sequence ID" value="GIJ64649.1"/>
    <property type="molecule type" value="Genomic_DNA"/>
</dbReference>
<gene>
    <name evidence="3" type="ORF">Vau01_121650</name>
</gene>
<dbReference type="InterPro" id="IPR029030">
    <property type="entry name" value="Caspase-like_dom_sf"/>
</dbReference>
<evidence type="ECO:0000256" key="1">
    <source>
        <dbReference type="SAM" id="MobiDB-lite"/>
    </source>
</evidence>
<dbReference type="AlphaFoldDB" id="A0A8J3ZIS1"/>
<evidence type="ECO:0000259" key="2">
    <source>
        <dbReference type="Pfam" id="PF00656"/>
    </source>
</evidence>
<dbReference type="Proteomes" id="UP000612585">
    <property type="component" value="Unassembled WGS sequence"/>
</dbReference>